<feature type="non-terminal residue" evidence="1">
    <location>
        <position position="43"/>
    </location>
</feature>
<evidence type="ECO:0000313" key="1">
    <source>
        <dbReference type="EMBL" id="SVE47029.1"/>
    </source>
</evidence>
<dbReference type="InterPro" id="IPR036812">
    <property type="entry name" value="NAD(P)_OxRdtase_dom_sf"/>
</dbReference>
<dbReference type="SUPFAM" id="SSF51430">
    <property type="entry name" value="NAD(P)-linked oxidoreductase"/>
    <property type="match status" value="1"/>
</dbReference>
<accession>A0A383DRU4</accession>
<dbReference type="EMBL" id="UINC01219528">
    <property type="protein sequence ID" value="SVE47029.1"/>
    <property type="molecule type" value="Genomic_DNA"/>
</dbReference>
<organism evidence="1">
    <name type="scientific">marine metagenome</name>
    <dbReference type="NCBI Taxonomy" id="408172"/>
    <lineage>
        <taxon>unclassified sequences</taxon>
        <taxon>metagenomes</taxon>
        <taxon>ecological metagenomes</taxon>
    </lineage>
</organism>
<reference evidence="1" key="1">
    <citation type="submission" date="2018-05" db="EMBL/GenBank/DDBJ databases">
        <authorList>
            <person name="Lanie J.A."/>
            <person name="Ng W.-L."/>
            <person name="Kazmierczak K.M."/>
            <person name="Andrzejewski T.M."/>
            <person name="Davidsen T.M."/>
            <person name="Wayne K.J."/>
            <person name="Tettelin H."/>
            <person name="Glass J.I."/>
            <person name="Rusch D."/>
            <person name="Podicherti R."/>
            <person name="Tsui H.-C.T."/>
            <person name="Winkler M.E."/>
        </authorList>
    </citation>
    <scope>NUCLEOTIDE SEQUENCE</scope>
</reference>
<feature type="non-terminal residue" evidence="1">
    <location>
        <position position="1"/>
    </location>
</feature>
<proteinExistence type="predicted"/>
<gene>
    <name evidence="1" type="ORF">METZ01_LOCUS499883</name>
</gene>
<evidence type="ECO:0008006" key="2">
    <source>
        <dbReference type="Google" id="ProtNLM"/>
    </source>
</evidence>
<dbReference type="AlphaFoldDB" id="A0A383DRU4"/>
<protein>
    <recommendedName>
        <fullName evidence="2">NADP-dependent oxidoreductase domain-containing protein</fullName>
    </recommendedName>
</protein>
<sequence>VSELSLGGLFVSSAGGPFEQGREAILLAVAEGVNYVDTAPSYA</sequence>
<name>A0A383DRU4_9ZZZZ</name>